<reference evidence="1" key="1">
    <citation type="submission" date="2020-10" db="EMBL/GenBank/DDBJ databases">
        <title>High-Quality Genome Resource of Clonostachys rosea strain S41 by Oxford Nanopore Long-Read Sequencing.</title>
        <authorList>
            <person name="Wang H."/>
        </authorList>
    </citation>
    <scope>NUCLEOTIDE SEQUENCE</scope>
    <source>
        <strain evidence="1">S41</strain>
    </source>
</reference>
<dbReference type="Proteomes" id="UP000616885">
    <property type="component" value="Unassembled WGS sequence"/>
</dbReference>
<evidence type="ECO:0000313" key="1">
    <source>
        <dbReference type="EMBL" id="KAF9754733.1"/>
    </source>
</evidence>
<proteinExistence type="predicted"/>
<sequence length="116" mass="12746">MRAFVLSASPDNLSLPTEVKEEIISYKCYGGLVESPAPGEDLPDRAQKANTLLVFRRCDLVHLFRILSLDPFGGKPHAIAEANHGAILDAAEYKGAQVRYKTHASLCLRLNIPKSQ</sequence>
<comment type="caution">
    <text evidence="1">The sequence shown here is derived from an EMBL/GenBank/DDBJ whole genome shotgun (WGS) entry which is preliminary data.</text>
</comment>
<gene>
    <name evidence="1" type="ORF">IM811_010174</name>
</gene>
<accession>A0A8H7NF57</accession>
<organism evidence="1 2">
    <name type="scientific">Bionectria ochroleuca</name>
    <name type="common">Gliocladium roseum</name>
    <dbReference type="NCBI Taxonomy" id="29856"/>
    <lineage>
        <taxon>Eukaryota</taxon>
        <taxon>Fungi</taxon>
        <taxon>Dikarya</taxon>
        <taxon>Ascomycota</taxon>
        <taxon>Pezizomycotina</taxon>
        <taxon>Sordariomycetes</taxon>
        <taxon>Hypocreomycetidae</taxon>
        <taxon>Hypocreales</taxon>
        <taxon>Bionectriaceae</taxon>
        <taxon>Clonostachys</taxon>
    </lineage>
</organism>
<protein>
    <submittedName>
        <fullName evidence="1">Uncharacterized protein</fullName>
    </submittedName>
</protein>
<dbReference type="EMBL" id="JADCTT010000003">
    <property type="protein sequence ID" value="KAF9754733.1"/>
    <property type="molecule type" value="Genomic_DNA"/>
</dbReference>
<evidence type="ECO:0000313" key="2">
    <source>
        <dbReference type="Proteomes" id="UP000616885"/>
    </source>
</evidence>
<name>A0A8H7NF57_BIOOC</name>
<dbReference type="AlphaFoldDB" id="A0A8H7NF57"/>